<evidence type="ECO:0000313" key="1">
    <source>
        <dbReference type="EMBL" id="KAG5561252.1"/>
    </source>
</evidence>
<evidence type="ECO:0000313" key="2">
    <source>
        <dbReference type="Proteomes" id="UP000823749"/>
    </source>
</evidence>
<gene>
    <name evidence="1" type="ORF">RHGRI_004323</name>
</gene>
<proteinExistence type="predicted"/>
<accession>A0AAV6LB47</accession>
<sequence length="87" mass="10047">MKMRLTSRIWRRLLATTTELKLLQQESLEQIPSHQGPKLIHCALALPRRPAPLSVFMMQKALVTESQWSLRVTLMLQRSELPTVPKS</sequence>
<comment type="caution">
    <text evidence="1">The sequence shown here is derived from an EMBL/GenBank/DDBJ whole genome shotgun (WGS) entry which is preliminary data.</text>
</comment>
<name>A0AAV6LB47_9ERIC</name>
<organism evidence="1 2">
    <name type="scientific">Rhododendron griersonianum</name>
    <dbReference type="NCBI Taxonomy" id="479676"/>
    <lineage>
        <taxon>Eukaryota</taxon>
        <taxon>Viridiplantae</taxon>
        <taxon>Streptophyta</taxon>
        <taxon>Embryophyta</taxon>
        <taxon>Tracheophyta</taxon>
        <taxon>Spermatophyta</taxon>
        <taxon>Magnoliopsida</taxon>
        <taxon>eudicotyledons</taxon>
        <taxon>Gunneridae</taxon>
        <taxon>Pentapetalae</taxon>
        <taxon>asterids</taxon>
        <taxon>Ericales</taxon>
        <taxon>Ericaceae</taxon>
        <taxon>Ericoideae</taxon>
        <taxon>Rhodoreae</taxon>
        <taxon>Rhododendron</taxon>
    </lineage>
</organism>
<keyword evidence="2" id="KW-1185">Reference proteome</keyword>
<protein>
    <submittedName>
        <fullName evidence="1">Uncharacterized protein</fullName>
    </submittedName>
</protein>
<reference evidence="1" key="1">
    <citation type="submission" date="2020-08" db="EMBL/GenBank/DDBJ databases">
        <title>Plant Genome Project.</title>
        <authorList>
            <person name="Zhang R.-G."/>
        </authorList>
    </citation>
    <scope>NUCLEOTIDE SEQUENCE</scope>
    <source>
        <strain evidence="1">WSP0</strain>
        <tissue evidence="1">Leaf</tissue>
    </source>
</reference>
<dbReference type="AlphaFoldDB" id="A0AAV6LB47"/>
<dbReference type="Proteomes" id="UP000823749">
    <property type="component" value="Chromosome 2"/>
</dbReference>
<dbReference type="EMBL" id="JACTNZ010000002">
    <property type="protein sequence ID" value="KAG5561252.1"/>
    <property type="molecule type" value="Genomic_DNA"/>
</dbReference>